<feature type="domain" description="Lipoyl-binding" evidence="12">
    <location>
        <begin position="83"/>
        <end position="157"/>
    </location>
</feature>
<dbReference type="InterPro" id="IPR011053">
    <property type="entry name" value="Single_hybrid_motif"/>
</dbReference>
<evidence type="ECO:0000256" key="3">
    <source>
        <dbReference type="ARBA" id="ARBA00007317"/>
    </source>
</evidence>
<comment type="pathway">
    <text evidence="2">Amino-acid degradation; L-lysine degradation via saccharopine pathway; glutaryl-CoA from L-lysine: step 6/6.</text>
</comment>
<keyword evidence="8 10" id="KW-0012">Acyltransferase</keyword>
<evidence type="ECO:0000256" key="2">
    <source>
        <dbReference type="ARBA" id="ARBA00005145"/>
    </source>
</evidence>
<evidence type="ECO:0000256" key="4">
    <source>
        <dbReference type="ARBA" id="ARBA00022532"/>
    </source>
</evidence>
<dbReference type="OrthoDB" id="5391403at2759"/>
<evidence type="ECO:0000256" key="11">
    <source>
        <dbReference type="SAM" id="MobiDB-lite"/>
    </source>
</evidence>
<dbReference type="GO" id="GO:0004149">
    <property type="term" value="F:dihydrolipoyllysine-residue succinyltransferase activity"/>
    <property type="evidence" value="ECO:0007669"/>
    <property type="project" value="TreeGrafter"/>
</dbReference>
<dbReference type="PANTHER" id="PTHR43416">
    <property type="entry name" value="DIHYDROLIPOYLLYSINE-RESIDUE SUCCINYLTRANSFERASE COMPONENT OF 2-OXOGLUTARATE DEHYDROGENASE COMPLEX, MITOCHONDRIAL-RELATED"/>
    <property type="match status" value="1"/>
</dbReference>
<dbReference type="InterPro" id="IPR001078">
    <property type="entry name" value="2-oxoacid_DH_actylTfrase"/>
</dbReference>
<reference evidence="13" key="1">
    <citation type="submission" date="2019-08" db="EMBL/GenBank/DDBJ databases">
        <title>The genome of the North American firefly Photinus pyralis.</title>
        <authorList>
            <consortium name="Photinus pyralis genome working group"/>
            <person name="Fallon T.R."/>
            <person name="Sander Lower S.E."/>
            <person name="Weng J.-K."/>
        </authorList>
    </citation>
    <scope>NUCLEOTIDE SEQUENCE</scope>
    <source>
        <strain evidence="13">TRF0915ILg1</strain>
        <tissue evidence="13">Whole body</tissue>
    </source>
</reference>
<evidence type="ECO:0000256" key="5">
    <source>
        <dbReference type="ARBA" id="ARBA00022679"/>
    </source>
</evidence>
<dbReference type="InterPro" id="IPR000089">
    <property type="entry name" value="Biotin_lipoyl"/>
</dbReference>
<comment type="caution">
    <text evidence="13">The sequence shown here is derived from an EMBL/GenBank/DDBJ whole genome shotgun (WGS) entry which is preliminary data.</text>
</comment>
<dbReference type="PROSITE" id="PS50968">
    <property type="entry name" value="BIOTINYL_LIPOYL"/>
    <property type="match status" value="1"/>
</dbReference>
<dbReference type="PROSITE" id="PS00189">
    <property type="entry name" value="LIPOYL"/>
    <property type="match status" value="1"/>
</dbReference>
<dbReference type="EMBL" id="VTPC01002641">
    <property type="protein sequence ID" value="KAF2899776.1"/>
    <property type="molecule type" value="Genomic_DNA"/>
</dbReference>
<comment type="function">
    <text evidence="9">Dihydrolipoamide succinyltransferase (E2) component of the 2-oxoglutarate dehydrogenase complex. The 2-oxoglutarate dehydrogenase complex catalyzes the overall conversion of 2-oxoglutarate to succinyl-CoA and CO(2). The 2-oxoglutarate dehydrogenase complex is mainly active in the mitochondrion. A fraction of the 2-oxoglutarate dehydrogenase complex also localizes in the nucleus and is required for lysine succinylation of histones: associates with KAT2A on chromatin and provides succinyl-CoA to histone succinyltransferase KAT2A.</text>
</comment>
<dbReference type="InterPro" id="IPR003016">
    <property type="entry name" value="2-oxoA_DH_lipoyl-BS"/>
</dbReference>
<dbReference type="Gene3D" id="2.40.50.100">
    <property type="match status" value="1"/>
</dbReference>
<evidence type="ECO:0000256" key="9">
    <source>
        <dbReference type="ARBA" id="ARBA00046046"/>
    </source>
</evidence>
<protein>
    <recommendedName>
        <fullName evidence="10">Dihydrolipoamide acetyltransferase component of pyruvate dehydrogenase complex</fullName>
        <ecNumber evidence="10">2.3.1.-</ecNumber>
    </recommendedName>
</protein>
<gene>
    <name evidence="13" type="ORF">ILUMI_06413</name>
</gene>
<dbReference type="PANTHER" id="PTHR43416:SF5">
    <property type="entry name" value="DIHYDROLIPOYLLYSINE-RESIDUE SUCCINYLTRANSFERASE COMPONENT OF 2-OXOGLUTARATE DEHYDROGENASE COMPLEX, MITOCHONDRIAL"/>
    <property type="match status" value="1"/>
</dbReference>
<dbReference type="EC" id="2.3.1.-" evidence="10"/>
<keyword evidence="4" id="KW-0816">Tricarboxylic acid cycle</keyword>
<proteinExistence type="inferred from homology"/>
<dbReference type="GO" id="GO:0006099">
    <property type="term" value="P:tricarboxylic acid cycle"/>
    <property type="evidence" value="ECO:0007669"/>
    <property type="project" value="UniProtKB-KW"/>
</dbReference>
<dbReference type="AlphaFoldDB" id="A0A8K0GHS7"/>
<dbReference type="InterPro" id="IPR023213">
    <property type="entry name" value="CAT-like_dom_sf"/>
</dbReference>
<dbReference type="SUPFAM" id="SSF51230">
    <property type="entry name" value="Single hybrid motif"/>
    <property type="match status" value="1"/>
</dbReference>
<keyword evidence="7" id="KW-0809">Transit peptide</keyword>
<dbReference type="SUPFAM" id="SSF52777">
    <property type="entry name" value="CoA-dependent acyltransferases"/>
    <property type="match status" value="1"/>
</dbReference>
<dbReference type="InterPro" id="IPR050537">
    <property type="entry name" value="2-oxoacid_dehydrogenase"/>
</dbReference>
<evidence type="ECO:0000256" key="10">
    <source>
        <dbReference type="RuleBase" id="RU003423"/>
    </source>
</evidence>
<dbReference type="Proteomes" id="UP000801492">
    <property type="component" value="Unassembled WGS sequence"/>
</dbReference>
<feature type="region of interest" description="Disordered" evidence="11">
    <location>
        <begin position="162"/>
        <end position="192"/>
    </location>
</feature>
<organism evidence="13 14">
    <name type="scientific">Ignelater luminosus</name>
    <name type="common">Cucubano</name>
    <name type="synonym">Pyrophorus luminosus</name>
    <dbReference type="NCBI Taxonomy" id="2038154"/>
    <lineage>
        <taxon>Eukaryota</taxon>
        <taxon>Metazoa</taxon>
        <taxon>Ecdysozoa</taxon>
        <taxon>Arthropoda</taxon>
        <taxon>Hexapoda</taxon>
        <taxon>Insecta</taxon>
        <taxon>Pterygota</taxon>
        <taxon>Neoptera</taxon>
        <taxon>Endopterygota</taxon>
        <taxon>Coleoptera</taxon>
        <taxon>Polyphaga</taxon>
        <taxon>Elateriformia</taxon>
        <taxon>Elateroidea</taxon>
        <taxon>Elateridae</taxon>
        <taxon>Agrypninae</taxon>
        <taxon>Pyrophorini</taxon>
        <taxon>Ignelater</taxon>
    </lineage>
</organism>
<keyword evidence="6 10" id="KW-0450">Lipoyl</keyword>
<evidence type="ECO:0000259" key="12">
    <source>
        <dbReference type="PROSITE" id="PS50968"/>
    </source>
</evidence>
<evidence type="ECO:0000313" key="14">
    <source>
        <dbReference type="Proteomes" id="UP000801492"/>
    </source>
</evidence>
<feature type="compositionally biased region" description="Pro residues" evidence="11">
    <location>
        <begin position="173"/>
        <end position="187"/>
    </location>
</feature>
<dbReference type="GO" id="GO:0005739">
    <property type="term" value="C:mitochondrion"/>
    <property type="evidence" value="ECO:0007669"/>
    <property type="project" value="TreeGrafter"/>
</dbReference>
<keyword evidence="14" id="KW-1185">Reference proteome</keyword>
<evidence type="ECO:0000313" key="13">
    <source>
        <dbReference type="EMBL" id="KAF2899776.1"/>
    </source>
</evidence>
<comment type="cofactor">
    <cofactor evidence="1 10">
        <name>(R)-lipoate</name>
        <dbReference type="ChEBI" id="CHEBI:83088"/>
    </cofactor>
</comment>
<evidence type="ECO:0000256" key="7">
    <source>
        <dbReference type="ARBA" id="ARBA00022946"/>
    </source>
</evidence>
<evidence type="ECO:0000256" key="6">
    <source>
        <dbReference type="ARBA" id="ARBA00022823"/>
    </source>
</evidence>
<dbReference type="Pfam" id="PF00198">
    <property type="entry name" value="2-oxoacid_dh"/>
    <property type="match status" value="1"/>
</dbReference>
<sequence length="397" mass="43162">MAGMLSVASRNVPRPVLRIIKNCLERSICETPLKERAYHHSARTLRKAYVQAGNLVLNRYSNNNLKWLHQIRCFKTSPSCWDVVTVNAPTFPDSVSEGDLRWQKKVGDHVSEDEVIAEIETDKTSIPVPSPGHGIIKELLLPDGSTVQGNTPLFKMDITGEKPTGAPAAKAAAPPPPAAKPAPPPPAIEAATVKVPPKDPTKEIAGTRTEHRVKMNRMRQKIAQRLKQAQNINAMLTTFNEIDMSAIMEFRKANLDPFMKKYGIKLGFMSAFAKAAAYALQDQPVINAVIDDSGTEIIYRDYVDISVAVATPKGLVVPVLRNVDQMNYAEIEQALNALGEKARKGALAVEDMDGGTFTISNGGVFGSLSGTPIINPPQSAILGMHAIFDRPVAIKGQ</sequence>
<evidence type="ECO:0000256" key="1">
    <source>
        <dbReference type="ARBA" id="ARBA00001938"/>
    </source>
</evidence>
<evidence type="ECO:0000256" key="8">
    <source>
        <dbReference type="ARBA" id="ARBA00023315"/>
    </source>
</evidence>
<keyword evidence="5 10" id="KW-0808">Transferase</keyword>
<comment type="similarity">
    <text evidence="3 10">Belongs to the 2-oxoacid dehydrogenase family.</text>
</comment>
<name>A0A8K0GHS7_IGNLU</name>
<accession>A0A8K0GHS7</accession>
<feature type="non-terminal residue" evidence="13">
    <location>
        <position position="397"/>
    </location>
</feature>
<dbReference type="CDD" id="cd06849">
    <property type="entry name" value="lipoyl_domain"/>
    <property type="match status" value="1"/>
</dbReference>
<dbReference type="Gene3D" id="3.30.559.10">
    <property type="entry name" value="Chloramphenicol acetyltransferase-like domain"/>
    <property type="match status" value="1"/>
</dbReference>
<dbReference type="Pfam" id="PF00364">
    <property type="entry name" value="Biotin_lipoyl"/>
    <property type="match status" value="1"/>
</dbReference>